<dbReference type="Gene3D" id="3.30.386.10">
    <property type="entry name" value="Chitosanase, subunit A, domain 2"/>
    <property type="match status" value="1"/>
</dbReference>
<keyword evidence="2" id="KW-1185">Reference proteome</keyword>
<dbReference type="EMBL" id="BNEC01000005">
    <property type="protein sequence ID" value="GHI69032.1"/>
    <property type="molecule type" value="Genomic_DNA"/>
</dbReference>
<dbReference type="InterPro" id="IPR023346">
    <property type="entry name" value="Lysozyme-like_dom_sf"/>
</dbReference>
<accession>A0ABQ3SM27</accession>
<dbReference type="SUPFAM" id="SSF53955">
    <property type="entry name" value="Lysozyme-like"/>
    <property type="match status" value="1"/>
</dbReference>
<gene>
    <name evidence="1" type="ORF">Snoj_29500</name>
</gene>
<sequence>MHPAREPVPGTSALVLAPGLVGRLRRRRRHPAGLTAEQRRRADQLVSLFGNSTTEIQYGYAKNIRDGRGVTAGRAGFTTGDGDALKVIEAYAVRSADNPLSRFIPELRRLEDPILLRGLNRRSEPPRSR</sequence>
<evidence type="ECO:0000313" key="2">
    <source>
        <dbReference type="Proteomes" id="UP000613974"/>
    </source>
</evidence>
<dbReference type="Proteomes" id="UP000613974">
    <property type="component" value="Unassembled WGS sequence"/>
</dbReference>
<dbReference type="Pfam" id="PF01374">
    <property type="entry name" value="Glyco_hydro_46"/>
    <property type="match status" value="1"/>
</dbReference>
<proteinExistence type="predicted"/>
<dbReference type="InterPro" id="IPR023099">
    <property type="entry name" value="Glyco_hydro_46_N"/>
</dbReference>
<reference evidence="2" key="1">
    <citation type="submission" date="2023-07" db="EMBL/GenBank/DDBJ databases">
        <title>Whole genome shotgun sequence of Streptomyces nojiriensis NBRC 13794.</title>
        <authorList>
            <person name="Komaki H."/>
            <person name="Tamura T."/>
        </authorList>
    </citation>
    <scope>NUCLEOTIDE SEQUENCE [LARGE SCALE GENOMIC DNA]</scope>
    <source>
        <strain evidence="2">NBRC 13794</strain>
    </source>
</reference>
<name>A0ABQ3SM27_9ACTN</name>
<evidence type="ECO:0000313" key="1">
    <source>
        <dbReference type="EMBL" id="GHI69032.1"/>
    </source>
</evidence>
<protein>
    <submittedName>
        <fullName evidence="1">Uncharacterized protein</fullName>
    </submittedName>
</protein>
<comment type="caution">
    <text evidence="1">The sequence shown here is derived from an EMBL/GenBank/DDBJ whole genome shotgun (WGS) entry which is preliminary data.</text>
</comment>
<organism evidence="1 2">
    <name type="scientific">Streptomyces nojiriensis</name>
    <dbReference type="NCBI Taxonomy" id="66374"/>
    <lineage>
        <taxon>Bacteria</taxon>
        <taxon>Bacillati</taxon>
        <taxon>Actinomycetota</taxon>
        <taxon>Actinomycetes</taxon>
        <taxon>Kitasatosporales</taxon>
        <taxon>Streptomycetaceae</taxon>
        <taxon>Streptomyces</taxon>
    </lineage>
</organism>
<dbReference type="InterPro" id="IPR000400">
    <property type="entry name" value="Glyco_hydro_46"/>
</dbReference>